<dbReference type="InterPro" id="IPR036390">
    <property type="entry name" value="WH_DNA-bd_sf"/>
</dbReference>
<keyword evidence="7" id="KW-1185">Reference proteome</keyword>
<evidence type="ECO:0000313" key="7">
    <source>
        <dbReference type="Proteomes" id="UP001432011"/>
    </source>
</evidence>
<feature type="region of interest" description="Disordered" evidence="4">
    <location>
        <begin position="137"/>
        <end position="157"/>
    </location>
</feature>
<gene>
    <name evidence="6" type="ORF">OG913_26935</name>
</gene>
<reference evidence="6" key="1">
    <citation type="submission" date="2022-10" db="EMBL/GenBank/DDBJ databases">
        <title>The complete genomes of actinobacterial strains from the NBC collection.</title>
        <authorList>
            <person name="Joergensen T.S."/>
            <person name="Alvarez Arevalo M."/>
            <person name="Sterndorff E.B."/>
            <person name="Faurdal D."/>
            <person name="Vuksanovic O."/>
            <person name="Mourched A.-S."/>
            <person name="Charusanti P."/>
            <person name="Shaw S."/>
            <person name="Blin K."/>
            <person name="Weber T."/>
        </authorList>
    </citation>
    <scope>NUCLEOTIDE SEQUENCE</scope>
    <source>
        <strain evidence="6">NBC_00254</strain>
    </source>
</reference>
<dbReference type="PROSITE" id="PS50995">
    <property type="entry name" value="HTH_MARR_2"/>
    <property type="match status" value="1"/>
</dbReference>
<dbReference type="PANTHER" id="PTHR33164:SF57">
    <property type="entry name" value="MARR-FAMILY TRANSCRIPTIONAL REGULATOR"/>
    <property type="match status" value="1"/>
</dbReference>
<dbReference type="Pfam" id="PF12802">
    <property type="entry name" value="MarR_2"/>
    <property type="match status" value="1"/>
</dbReference>
<dbReference type="InterPro" id="IPR036388">
    <property type="entry name" value="WH-like_DNA-bd_sf"/>
</dbReference>
<dbReference type="InterPro" id="IPR000835">
    <property type="entry name" value="HTH_MarR-typ"/>
</dbReference>
<keyword evidence="3" id="KW-0804">Transcription</keyword>
<feature type="domain" description="HTH marR-type" evidence="5">
    <location>
        <begin position="1"/>
        <end position="134"/>
    </location>
</feature>
<evidence type="ECO:0000313" key="6">
    <source>
        <dbReference type="EMBL" id="WUP73033.1"/>
    </source>
</evidence>
<evidence type="ECO:0000256" key="3">
    <source>
        <dbReference type="ARBA" id="ARBA00023163"/>
    </source>
</evidence>
<dbReference type="PANTHER" id="PTHR33164">
    <property type="entry name" value="TRANSCRIPTIONAL REGULATOR, MARR FAMILY"/>
    <property type="match status" value="1"/>
</dbReference>
<protein>
    <submittedName>
        <fullName evidence="6">MarR family winged helix-turn-helix transcriptional regulator</fullName>
    </submittedName>
</protein>
<evidence type="ECO:0000256" key="2">
    <source>
        <dbReference type="ARBA" id="ARBA00023125"/>
    </source>
</evidence>
<dbReference type="Gene3D" id="1.10.10.10">
    <property type="entry name" value="Winged helix-like DNA-binding domain superfamily/Winged helix DNA-binding domain"/>
    <property type="match status" value="1"/>
</dbReference>
<dbReference type="PROSITE" id="PS01117">
    <property type="entry name" value="HTH_MARR_1"/>
    <property type="match status" value="1"/>
</dbReference>
<evidence type="ECO:0000256" key="4">
    <source>
        <dbReference type="SAM" id="MobiDB-lite"/>
    </source>
</evidence>
<proteinExistence type="predicted"/>
<sequence length="157" mass="17159">MEVTSSVWTIVRALHRAAQIQRRAAAASEPGPVALGLLNLAAQGGVRPSAAAAELDVPPQSVTRAVAELERLGFVRRVGDASDGRSYAIEVTDAGRRERERFRDEMTARFSAHLTGWEPEEIRRFADQLDRLVTSLASDAPARPATERKPNAWRTSS</sequence>
<dbReference type="EMBL" id="CP108085">
    <property type="protein sequence ID" value="WUP73033.1"/>
    <property type="molecule type" value="Genomic_DNA"/>
</dbReference>
<dbReference type="RefSeq" id="WP_147945050.1">
    <property type="nucleotide sequence ID" value="NZ_CP108085.1"/>
</dbReference>
<keyword evidence="1" id="KW-0805">Transcription regulation</keyword>
<name>A0ABZ1SJ62_9ACTN</name>
<accession>A0ABZ1SJ62</accession>
<dbReference type="SMART" id="SM00347">
    <property type="entry name" value="HTH_MARR"/>
    <property type="match status" value="1"/>
</dbReference>
<keyword evidence="2" id="KW-0238">DNA-binding</keyword>
<evidence type="ECO:0000259" key="5">
    <source>
        <dbReference type="PROSITE" id="PS50995"/>
    </source>
</evidence>
<dbReference type="SUPFAM" id="SSF46785">
    <property type="entry name" value="Winged helix' DNA-binding domain"/>
    <property type="match status" value="1"/>
</dbReference>
<dbReference type="Proteomes" id="UP001432011">
    <property type="component" value="Chromosome"/>
</dbReference>
<organism evidence="6 7">
    <name type="scientific">Microbispora hainanensis</name>
    <dbReference type="NCBI Taxonomy" id="568844"/>
    <lineage>
        <taxon>Bacteria</taxon>
        <taxon>Bacillati</taxon>
        <taxon>Actinomycetota</taxon>
        <taxon>Actinomycetes</taxon>
        <taxon>Streptosporangiales</taxon>
        <taxon>Streptosporangiaceae</taxon>
        <taxon>Microbispora</taxon>
    </lineage>
</organism>
<dbReference type="InterPro" id="IPR039422">
    <property type="entry name" value="MarR/SlyA-like"/>
</dbReference>
<evidence type="ECO:0000256" key="1">
    <source>
        <dbReference type="ARBA" id="ARBA00023015"/>
    </source>
</evidence>
<dbReference type="InterPro" id="IPR023187">
    <property type="entry name" value="Tscrpt_reg_MarR-type_CS"/>
</dbReference>